<dbReference type="Pfam" id="PF18857">
    <property type="entry name" value="LPD38"/>
    <property type="match status" value="1"/>
</dbReference>
<feature type="region of interest" description="Disordered" evidence="2">
    <location>
        <begin position="814"/>
        <end position="833"/>
    </location>
</feature>
<feature type="region of interest" description="Disordered" evidence="2">
    <location>
        <begin position="1"/>
        <end position="22"/>
    </location>
</feature>
<dbReference type="EMBL" id="LR796614">
    <property type="protein sequence ID" value="CAB4154918.1"/>
    <property type="molecule type" value="Genomic_DNA"/>
</dbReference>
<evidence type="ECO:0000256" key="1">
    <source>
        <dbReference type="SAM" id="Coils"/>
    </source>
</evidence>
<evidence type="ECO:0000256" key="2">
    <source>
        <dbReference type="SAM" id="MobiDB-lite"/>
    </source>
</evidence>
<reference evidence="4" key="1">
    <citation type="submission" date="2020-04" db="EMBL/GenBank/DDBJ databases">
        <authorList>
            <person name="Chiriac C."/>
            <person name="Salcher M."/>
            <person name="Ghai R."/>
            <person name="Kavagutti S V."/>
        </authorList>
    </citation>
    <scope>NUCLEOTIDE SEQUENCE</scope>
</reference>
<protein>
    <recommendedName>
        <fullName evidence="3">Large polyvalent protein associated domain-containing protein</fullName>
    </recommendedName>
</protein>
<feature type="compositionally biased region" description="Basic and acidic residues" evidence="2">
    <location>
        <begin position="1529"/>
        <end position="1539"/>
    </location>
</feature>
<feature type="region of interest" description="Disordered" evidence="2">
    <location>
        <begin position="350"/>
        <end position="370"/>
    </location>
</feature>
<feature type="coiled-coil region" evidence="1">
    <location>
        <begin position="1049"/>
        <end position="1096"/>
    </location>
</feature>
<name>A0A6J5ND26_9CAUD</name>
<feature type="region of interest" description="Disordered" evidence="2">
    <location>
        <begin position="1263"/>
        <end position="1289"/>
    </location>
</feature>
<evidence type="ECO:0000259" key="3">
    <source>
        <dbReference type="Pfam" id="PF18857"/>
    </source>
</evidence>
<proteinExistence type="predicted"/>
<feature type="region of interest" description="Disordered" evidence="2">
    <location>
        <begin position="1513"/>
        <end position="1539"/>
    </location>
</feature>
<feature type="region of interest" description="Disordered" evidence="2">
    <location>
        <begin position="700"/>
        <end position="749"/>
    </location>
</feature>
<keyword evidence="1" id="KW-0175">Coiled coil</keyword>
<organism evidence="4">
    <name type="scientific">uncultured Caudovirales phage</name>
    <dbReference type="NCBI Taxonomy" id="2100421"/>
    <lineage>
        <taxon>Viruses</taxon>
        <taxon>Duplodnaviria</taxon>
        <taxon>Heunggongvirae</taxon>
        <taxon>Uroviricota</taxon>
        <taxon>Caudoviricetes</taxon>
        <taxon>Peduoviridae</taxon>
        <taxon>Maltschvirus</taxon>
        <taxon>Maltschvirus maltsch</taxon>
    </lineage>
</organism>
<gene>
    <name evidence="4" type="ORF">UFOVP654_44</name>
</gene>
<sequence length="2827" mass="306406">MAQGVQLPDGSAVAVRPGETPQDAYNRAKQMYPESFAPKTPEEQPKSGFMPALKAGFSSLKEDVAGLAGRAGIMDLPAAEKYIAEQKAYQKKTFAPTQEGWTEAPFTKIGELAGGSLPYMAAPAAAAFLAPEGLAAAGAAGLASAAQFTGSNITRQTETGKKLGETDVVNAALAAIPMAALDTVSLGMIPGMGKMFGKLGFNLSEKAAQDLAKEGLKKTAADYLLTTGRTMGVEGLTEAGQQVFERMQAGLDIADPEARKEYFDNFLGGAVLGGILAPVGRRAERGAEQGRFDKQQREEQKTQAAAAKAEQDKLDAATLATKQTPEYAQQAQQAYLDAEKRKADLQAQFHKAAKGQKLTEDQKQDNRETQQALNEHADVLKDANKEFRLYRQFLPAAAPEAIKDTTQLEQPGLFGALPTPKAPELDMQGKEISRTETAEEALAREKQDSLYGPDSRQAQLQQTFDMYDATVGNRGKFNAPETLLAQNDPRQQVRMLEQMVAQLQTQVEDGSPQEIINIAPKYKQATQALEEARKAVEALPKPVEDQIATLHQKLGVAKNNGNVDKAAAISQQIIDLQSQATPKTQQQMEMQPFKSTVTEGVPGVNVRMRLQGLAPRVNLGVEEQEADLAALQAQAEAQYLAQGEDNARINRLYPETSALERIARRPAGAISTSPQFDMFGTEPQTGTSAALGETVKSLTGAPSLKQQRAMTTEGEELPAVPETKAPQPVQRGGPAPFSLRPRQEGTAEPVTAESLRQRVYDLQGRDDLSDEAYAFLRRANANISEKDTAIGNEASLHTMLDEQLGKIERGEEGVYGEGTPAKAPQVTPRGGAGEGAMAEALRKSGAVLPSSITAPATSVTTPTAAERVNSTFSGKKYNLSSSDAAKALANAKRAKYEEGVAAGLTKAKAASNARLVTQEEAVEGVMTGAGPTTVGVRARPETTSGMNADQALKAAIAANPKAEQQANVQKMARELQAAGTMRGPTGKAQAEAKPLSLPRELETHLRVKEELAQEQDKQLPLFGEEALPSKALVRATPATFQRFLDSKTVQELREREQEIKDQSKQLEEASKVSASISELQQQVKELTSRYEMTQTAKSILANNAAVETALAKYGKLQSDPYFLSVLQLDVASKSEEHSRLEADIAALTKMVGELPKQIKTTQDSINKETRKAGTPSEALKASKVKIEILQRQQKVLTDSLNKLENLRNTAASVKAAKDHIDTMMAVVAARRVLDSMRGREVSREQVVKAQTDLHAAVLARRAAEANSKAKDQMRDVRDRSYATSRKRQELSEQRTKAFNVLSQLPATQYRALTTEERGIVETVSPDEVKDALKYERQLAGMNVKSLQLELGKLDKASYALEAKIKEAKTKSQGYLAPGQELAMYGKKGSVFTKPAFVGVEGFIKQQAELADKRDMLETELARKEAAMTPISKGARGEAAPREVTSTRAAEQAEIDAVIEATQEADNVRQNIAALEALYKEELDAGHPKKAQAVAQDIIKARADLVEAEKNMGRSQRRYAAQRKVAGEPGKLRTGTEESKAIAGVTKQTITEQRVEPKVSTKEIISSANEMAAEKITAGKPLTKKEVKELTLKQKDALQKAAFDRVQTTSSQVADAQARVDAIQQAMADYAAGKRAAPIQAAAVKKAQDDLAAYKKSNQIARQQAGILEDVGTVSKTEEAAEEVPKVKKSGVSEVVEDVYNEGPSSEGENAPSKFYVDRTTTPLSEQAVEMAQEGRILDLAAELAKNGSTPEIRAAAAKLQPLLLRTKFIVDDGVKYKGVSVAGLYSPQNNAITMHPKGLTEEDVLHEMGHAATDYVLLADPAKLTADQRAARKGLEALHVRVTKNNAFKGEQGIDSVREFAAEVISNKDFRNKIDSVGKPTTLLQQVLAFIKRMLGMQTTMSSKAAQALVDRILAPSRKLAAKATPSMFRKGVEYKSDDALTKLAKKAVAQDKTWKERAGSNIGLQFEMAAADMRAGVIKALNNAVEDPKTMGSTKLFRQAIFSITAADQHMAVTQMSLSNGPPKMVKDAKGYYSVNSSMENDAGQVFDAVQDIPDSYGDTQAKMGLASVYMIAQRALNKGLKKLDLGALGVTEQELQAAMAAADADPKLKAALETVRKKYNAYNRGMIEWLSSPQVAAISQADAKAYLKDEDYVPYYRVRADGTAELVFGGEKTLTIGDIRHQPYLAELKGGEAKIMPLDKSIMRNTMLLVTKGMNNMAMKNVGYAMQAAGDGLGPIGKNGKPTNLMPINVGKGPDQANVIRWTQEPDPNRENDKGDRWLRVETNDTLFGGIPAELIIKSLDGAHLTLPAFLKWGGIAGDLLRSGVTRTPIYLARQLFRDPFAATATSGLDYGPITAIFKANKEFLKIATGKSETGAKLIEKGLLQSGLFEGDAANMSKIALQLASGKSQSTIDSLLARADRWALQADAATRALIYDNAIKNGLSEAEADYAVRESMNFSKRGLSPTVQYASRMIPFFNAQIQGLSVLVKAATGNMPAEDVLKIKRKFANNAMMLTGFGIAYAMAMDDDDYYKNAKPKDRYSNFFVPLPGVDEPLKLPIPYEFGFFFSAGVALADAIKGEVDTPQQLRAIKDMFVGAIPGASSNFVPQIVKPLAEVYANKSFFSGTPLESARLEKLKPEARYNAHTTEVAKWMATMVPGLSPIQIEHIVTGYLGQAPLMVLASTNEMFRDGKEEPTRKLSEMPLIGSSFQRKYGGEEADVVYKLANDAMEAKRTFDSYRTTGKLAEAKEFLADNRAEIMVAPLALQYQKFMGTLRKQEDIIRGSNMPADAKEKRIDALNEQRQLQSERYLKAIKRAEAAGGRTTPQ</sequence>
<feature type="domain" description="Large polyvalent protein associated" evidence="3">
    <location>
        <begin position="2530"/>
        <end position="2706"/>
    </location>
</feature>
<feature type="compositionally biased region" description="Basic and acidic residues" evidence="2">
    <location>
        <begin position="357"/>
        <end position="368"/>
    </location>
</feature>
<dbReference type="InterPro" id="IPR040561">
    <property type="entry name" value="LPD38"/>
</dbReference>
<evidence type="ECO:0000313" key="4">
    <source>
        <dbReference type="EMBL" id="CAB4154918.1"/>
    </source>
</evidence>
<accession>A0A6J5ND26</accession>